<protein>
    <submittedName>
        <fullName evidence="4">Xaa-Pro dipeptidase</fullName>
        <ecNumber evidence="4">3.4.13.9</ecNumber>
    </submittedName>
</protein>
<dbReference type="InterPro" id="IPR000994">
    <property type="entry name" value="Pept_M24"/>
</dbReference>
<evidence type="ECO:0000313" key="5">
    <source>
        <dbReference type="Proteomes" id="UP000588068"/>
    </source>
</evidence>
<dbReference type="SUPFAM" id="SSF55920">
    <property type="entry name" value="Creatinase/aminopeptidase"/>
    <property type="match status" value="1"/>
</dbReference>
<dbReference type="InterPro" id="IPR006311">
    <property type="entry name" value="TAT_signal"/>
</dbReference>
<dbReference type="Pfam" id="PF00557">
    <property type="entry name" value="Peptidase_M24"/>
    <property type="match status" value="1"/>
</dbReference>
<sequence length="419" mass="44422">MRSGRRAFLGMTAATAALAFRPSVLLAQTTPPPPVGKAVAGIALPPSIQTAEYLQRIAKAQQLMRAAGLKALLVEAGSSLVYFTGVQWWRSERLTAALIPAEGEPIIVTPQFEEPSVRESLKIPASVHVWNEHESPTALIADWLKKRGWGAGPVGVEETVRFFAVDGLRALGVETRSDAGVVRACRVIKSSAEIALMQAASDITIAAYRDTATQIARGMTPADIGNIMSAAMAKHGGTPGFTLILLGEASAYPHGSGKPQEVKPGEIVLMDCGCSVEGYQSDISRTLVFGEATKQQRAVFDLVRRGQQIAFDTAKVGTPAGEVDDAVRSAYEKAGYGPGYKLPGTSHRTGHGIGLDGHEPVNLVHGETTRLAPGMCFSDEPGIYIPGSFGVRLEDCVYMTAGGPKWFSVPPPSIDDPFG</sequence>
<reference evidence="4 5" key="1">
    <citation type="submission" date="2020-08" db="EMBL/GenBank/DDBJ databases">
        <title>Genomic Encyclopedia of Type Strains, Phase IV (KMG-IV): sequencing the most valuable type-strain genomes for metagenomic binning, comparative biology and taxonomic classification.</title>
        <authorList>
            <person name="Goeker M."/>
        </authorList>
    </citation>
    <scope>NUCLEOTIDE SEQUENCE [LARGE SCALE GENOMIC DNA]</scope>
    <source>
        <strain evidence="4 5">DSM 26723</strain>
    </source>
</reference>
<feature type="domain" description="Creatinase N-terminal" evidence="3">
    <location>
        <begin position="56"/>
        <end position="188"/>
    </location>
</feature>
<feature type="domain" description="Peptidase M24" evidence="2">
    <location>
        <begin position="196"/>
        <end position="401"/>
    </location>
</feature>
<dbReference type="PANTHER" id="PTHR46112">
    <property type="entry name" value="AMINOPEPTIDASE"/>
    <property type="match status" value="1"/>
</dbReference>
<dbReference type="RefSeq" id="WP_184335734.1">
    <property type="nucleotide sequence ID" value="NZ_JACHHZ010000007.1"/>
</dbReference>
<dbReference type="Pfam" id="PF01321">
    <property type="entry name" value="Creatinase_N"/>
    <property type="match status" value="1"/>
</dbReference>
<dbReference type="InterPro" id="IPR036005">
    <property type="entry name" value="Creatinase/aminopeptidase-like"/>
</dbReference>
<evidence type="ECO:0000256" key="1">
    <source>
        <dbReference type="SAM" id="SignalP"/>
    </source>
</evidence>
<keyword evidence="4" id="KW-0224">Dipeptidase</keyword>
<dbReference type="InterPro" id="IPR050659">
    <property type="entry name" value="Peptidase_M24B"/>
</dbReference>
<name>A0A841HVX3_9GAMM</name>
<dbReference type="SUPFAM" id="SSF53092">
    <property type="entry name" value="Creatinase/prolidase N-terminal domain"/>
    <property type="match status" value="1"/>
</dbReference>
<keyword evidence="1" id="KW-0732">Signal</keyword>
<dbReference type="AlphaFoldDB" id="A0A841HVX3"/>
<evidence type="ECO:0000313" key="4">
    <source>
        <dbReference type="EMBL" id="MBB6096350.1"/>
    </source>
</evidence>
<dbReference type="InterPro" id="IPR029149">
    <property type="entry name" value="Creatin/AminoP/Spt16_N"/>
</dbReference>
<dbReference type="Gene3D" id="3.40.350.10">
    <property type="entry name" value="Creatinase/prolidase N-terminal domain"/>
    <property type="match status" value="1"/>
</dbReference>
<organism evidence="4 5">
    <name type="scientific">Povalibacter uvarum</name>
    <dbReference type="NCBI Taxonomy" id="732238"/>
    <lineage>
        <taxon>Bacteria</taxon>
        <taxon>Pseudomonadati</taxon>
        <taxon>Pseudomonadota</taxon>
        <taxon>Gammaproteobacteria</taxon>
        <taxon>Steroidobacterales</taxon>
        <taxon>Steroidobacteraceae</taxon>
        <taxon>Povalibacter</taxon>
    </lineage>
</organism>
<keyword evidence="5" id="KW-1185">Reference proteome</keyword>
<dbReference type="EC" id="3.4.13.9" evidence="4"/>
<proteinExistence type="predicted"/>
<comment type="caution">
    <text evidence="4">The sequence shown here is derived from an EMBL/GenBank/DDBJ whole genome shotgun (WGS) entry which is preliminary data.</text>
</comment>
<feature type="chain" id="PRO_5032833738" evidence="1">
    <location>
        <begin position="28"/>
        <end position="419"/>
    </location>
</feature>
<evidence type="ECO:0000259" key="3">
    <source>
        <dbReference type="Pfam" id="PF01321"/>
    </source>
</evidence>
<gene>
    <name evidence="4" type="ORF">HNQ60_005272</name>
</gene>
<dbReference type="PROSITE" id="PS51318">
    <property type="entry name" value="TAT"/>
    <property type="match status" value="1"/>
</dbReference>
<dbReference type="GO" id="GO:0102009">
    <property type="term" value="F:proline dipeptidase activity"/>
    <property type="evidence" value="ECO:0007669"/>
    <property type="project" value="UniProtKB-EC"/>
</dbReference>
<dbReference type="Gene3D" id="3.90.230.10">
    <property type="entry name" value="Creatinase/methionine aminopeptidase superfamily"/>
    <property type="match status" value="1"/>
</dbReference>
<feature type="signal peptide" evidence="1">
    <location>
        <begin position="1"/>
        <end position="27"/>
    </location>
</feature>
<evidence type="ECO:0000259" key="2">
    <source>
        <dbReference type="Pfam" id="PF00557"/>
    </source>
</evidence>
<dbReference type="Proteomes" id="UP000588068">
    <property type="component" value="Unassembled WGS sequence"/>
</dbReference>
<dbReference type="EMBL" id="JACHHZ010000007">
    <property type="protein sequence ID" value="MBB6096350.1"/>
    <property type="molecule type" value="Genomic_DNA"/>
</dbReference>
<dbReference type="InterPro" id="IPR000587">
    <property type="entry name" value="Creatinase_N"/>
</dbReference>
<dbReference type="PANTHER" id="PTHR46112:SF3">
    <property type="entry name" value="AMINOPEPTIDASE YPDF"/>
    <property type="match status" value="1"/>
</dbReference>
<keyword evidence="4" id="KW-0645">Protease</keyword>
<keyword evidence="4" id="KW-0378">Hydrolase</keyword>
<accession>A0A841HVX3</accession>